<feature type="transmembrane region" description="Helical" evidence="6">
    <location>
        <begin position="104"/>
        <end position="125"/>
    </location>
</feature>
<evidence type="ECO:0000313" key="9">
    <source>
        <dbReference type="Proteomes" id="UP001519654"/>
    </source>
</evidence>
<evidence type="ECO:0000259" key="7">
    <source>
        <dbReference type="PROSITE" id="PS50850"/>
    </source>
</evidence>
<protein>
    <submittedName>
        <fullName evidence="8">MFS transporter</fullName>
    </submittedName>
</protein>
<keyword evidence="2" id="KW-1003">Cell membrane</keyword>
<keyword evidence="5 6" id="KW-0472">Membrane</keyword>
<dbReference type="InterPro" id="IPR011701">
    <property type="entry name" value="MFS"/>
</dbReference>
<evidence type="ECO:0000256" key="1">
    <source>
        <dbReference type="ARBA" id="ARBA00004651"/>
    </source>
</evidence>
<dbReference type="PANTHER" id="PTHR43124:SF3">
    <property type="entry name" value="CHLORAMPHENICOL EFFLUX PUMP RV0191"/>
    <property type="match status" value="1"/>
</dbReference>
<evidence type="ECO:0000256" key="2">
    <source>
        <dbReference type="ARBA" id="ARBA00022475"/>
    </source>
</evidence>
<feature type="transmembrane region" description="Helical" evidence="6">
    <location>
        <begin position="63"/>
        <end position="83"/>
    </location>
</feature>
<name>A0ABS5Z4E7_9ACTN</name>
<comment type="subcellular location">
    <subcellularLocation>
        <location evidence="1">Cell membrane</location>
        <topology evidence="1">Multi-pass membrane protein</topology>
    </subcellularLocation>
</comment>
<gene>
    <name evidence="8" type="ORF">KOI35_44340</name>
</gene>
<dbReference type="Pfam" id="PF07690">
    <property type="entry name" value="MFS_1"/>
    <property type="match status" value="1"/>
</dbReference>
<keyword evidence="4 6" id="KW-1133">Transmembrane helix</keyword>
<evidence type="ECO:0000313" key="8">
    <source>
        <dbReference type="EMBL" id="MBU2670553.1"/>
    </source>
</evidence>
<proteinExistence type="predicted"/>
<dbReference type="InterPro" id="IPR050189">
    <property type="entry name" value="MFS_Efflux_Transporters"/>
</dbReference>
<dbReference type="Proteomes" id="UP001519654">
    <property type="component" value="Unassembled WGS sequence"/>
</dbReference>
<feature type="transmembrane region" description="Helical" evidence="6">
    <location>
        <begin position="131"/>
        <end position="148"/>
    </location>
</feature>
<comment type="caution">
    <text evidence="8">The sequence shown here is derived from an EMBL/GenBank/DDBJ whole genome shotgun (WGS) entry which is preliminary data.</text>
</comment>
<accession>A0ABS5Z4E7</accession>
<evidence type="ECO:0000256" key="4">
    <source>
        <dbReference type="ARBA" id="ARBA00022989"/>
    </source>
</evidence>
<dbReference type="EMBL" id="JAHKKG010000021">
    <property type="protein sequence ID" value="MBU2670553.1"/>
    <property type="molecule type" value="Genomic_DNA"/>
</dbReference>
<dbReference type="SUPFAM" id="SSF103473">
    <property type="entry name" value="MFS general substrate transporter"/>
    <property type="match status" value="1"/>
</dbReference>
<dbReference type="InterPro" id="IPR036259">
    <property type="entry name" value="MFS_trans_sf"/>
</dbReference>
<feature type="domain" description="Major facilitator superfamily (MFS) profile" evidence="7">
    <location>
        <begin position="1"/>
        <end position="168"/>
    </location>
</feature>
<dbReference type="InterPro" id="IPR020846">
    <property type="entry name" value="MFS_dom"/>
</dbReference>
<keyword evidence="3 6" id="KW-0812">Transmembrane</keyword>
<reference evidence="8 9" key="1">
    <citation type="submission" date="2021-06" db="EMBL/GenBank/DDBJ databases">
        <title>Actinoplanes lichenicola sp. nov., and Actinoplanes ovalisporus sp. nov., isolated from lichen in Thailand.</title>
        <authorList>
            <person name="Saeng-In P."/>
            <person name="Kanchanasin P."/>
            <person name="Yuki M."/>
            <person name="Kudo T."/>
            <person name="Ohkuma M."/>
            <person name="Phongsopitanun W."/>
            <person name="Tanasupawat S."/>
        </authorList>
    </citation>
    <scope>NUCLEOTIDE SEQUENCE [LARGE SCALE GENOMIC DNA]</scope>
    <source>
        <strain evidence="8 9">NBRC 110975</strain>
    </source>
</reference>
<organism evidence="8 9">
    <name type="scientific">Paractinoplanes bogorensis</name>
    <dbReference type="NCBI Taxonomy" id="1610840"/>
    <lineage>
        <taxon>Bacteria</taxon>
        <taxon>Bacillati</taxon>
        <taxon>Actinomycetota</taxon>
        <taxon>Actinomycetes</taxon>
        <taxon>Micromonosporales</taxon>
        <taxon>Micromonosporaceae</taxon>
        <taxon>Paractinoplanes</taxon>
    </lineage>
</organism>
<dbReference type="PROSITE" id="PS50850">
    <property type="entry name" value="MFS"/>
    <property type="match status" value="1"/>
</dbReference>
<sequence length="168" mass="16925">MRMRCSPWRLSASSTVNSTTDLFAGNIAGGWAADRNLPRTLIVTLTALTAVLALFALTASNQIAAVAGLLLMGGIGFGTVPALQMRVLSQAEQAPTLASGANIGAFNLGNSLGAALGGLTIDAGLGYTSPLWVAAAVTAGALLVYLTATRLPGGEFAARPPTPALSSR</sequence>
<feature type="transmembrane region" description="Helical" evidence="6">
    <location>
        <begin position="40"/>
        <end position="57"/>
    </location>
</feature>
<evidence type="ECO:0000256" key="5">
    <source>
        <dbReference type="ARBA" id="ARBA00023136"/>
    </source>
</evidence>
<dbReference type="Gene3D" id="1.20.1250.20">
    <property type="entry name" value="MFS general substrate transporter like domains"/>
    <property type="match status" value="1"/>
</dbReference>
<evidence type="ECO:0000256" key="6">
    <source>
        <dbReference type="SAM" id="Phobius"/>
    </source>
</evidence>
<keyword evidence="9" id="KW-1185">Reference proteome</keyword>
<dbReference type="PANTHER" id="PTHR43124">
    <property type="entry name" value="PURINE EFFLUX PUMP PBUE"/>
    <property type="match status" value="1"/>
</dbReference>
<evidence type="ECO:0000256" key="3">
    <source>
        <dbReference type="ARBA" id="ARBA00022692"/>
    </source>
</evidence>